<dbReference type="RefSeq" id="XP_022290219.1">
    <property type="nucleotide sequence ID" value="XM_022434511.1"/>
</dbReference>
<dbReference type="Proteomes" id="UP000694844">
    <property type="component" value="Chromosome 6"/>
</dbReference>
<evidence type="ECO:0000313" key="3">
    <source>
        <dbReference type="RefSeq" id="XP_022290219.1"/>
    </source>
</evidence>
<sequence>MKASFVQLLLLMITIGGECCVEIFRPMSDPDIKLNYANTTYNPDTQKTTFLLYISGPSDTKEESGIPLTELSSKPEHQTSVFMAEKQVNIAGENTHPEEFWMKLSSASKSTTLILLLKATKTDEFTWQFPGQSCLFELRKDMDDGTSKYYVTLKNEQTCPLTNWENDIVIWTEFTVKLPENFSSHDHTSDSSKNKNDKYFNRTVDYLILNEDYLKTDGFQTVRAYYEMWAWPESSPIQKYGWKVELPLKY</sequence>
<reference evidence="3 4" key="1">
    <citation type="submission" date="2025-04" db="UniProtKB">
        <authorList>
            <consortium name="RefSeq"/>
        </authorList>
    </citation>
    <scope>IDENTIFICATION</scope>
    <source>
        <tissue evidence="3 4">Whole sample</tissue>
    </source>
</reference>
<keyword evidence="1" id="KW-0732">Signal</keyword>
<dbReference type="GeneID" id="111101873"/>
<dbReference type="RefSeq" id="XP_022292242.1">
    <property type="nucleotide sequence ID" value="XM_022436534.1"/>
</dbReference>
<dbReference type="AlphaFoldDB" id="A0A8B8AJL2"/>
<evidence type="ECO:0000313" key="4">
    <source>
        <dbReference type="RefSeq" id="XP_022292242.1"/>
    </source>
</evidence>
<feature type="chain" id="PRO_5044665853" evidence="1">
    <location>
        <begin position="21"/>
        <end position="250"/>
    </location>
</feature>
<organism evidence="2 3">
    <name type="scientific">Crassostrea virginica</name>
    <name type="common">Eastern oyster</name>
    <dbReference type="NCBI Taxonomy" id="6565"/>
    <lineage>
        <taxon>Eukaryota</taxon>
        <taxon>Metazoa</taxon>
        <taxon>Spiralia</taxon>
        <taxon>Lophotrochozoa</taxon>
        <taxon>Mollusca</taxon>
        <taxon>Bivalvia</taxon>
        <taxon>Autobranchia</taxon>
        <taxon>Pteriomorphia</taxon>
        <taxon>Ostreida</taxon>
        <taxon>Ostreoidea</taxon>
        <taxon>Ostreidae</taxon>
        <taxon>Crassostrea</taxon>
    </lineage>
</organism>
<accession>A0A8B8AJL2</accession>
<dbReference type="Proteomes" id="UP000694844">
    <property type="component" value="Chromosome 7"/>
</dbReference>
<keyword evidence="2" id="KW-1185">Reference proteome</keyword>
<protein>
    <submittedName>
        <fullName evidence="3">Uncharacterized protein LOC111101873</fullName>
    </submittedName>
    <submittedName>
        <fullName evidence="4">Uncharacterized protein LOC111103340</fullName>
    </submittedName>
</protein>
<evidence type="ECO:0000313" key="2">
    <source>
        <dbReference type="Proteomes" id="UP000694844"/>
    </source>
</evidence>
<name>A0A8B8AJL2_CRAVI</name>
<feature type="signal peptide" evidence="1">
    <location>
        <begin position="1"/>
        <end position="20"/>
    </location>
</feature>
<gene>
    <name evidence="3" type="primary">LOC111101873</name>
    <name evidence="4" type="synonym">LOC111103340</name>
</gene>
<dbReference type="KEGG" id="cvn:111101873"/>
<proteinExistence type="predicted"/>
<evidence type="ECO:0000256" key="1">
    <source>
        <dbReference type="SAM" id="SignalP"/>
    </source>
</evidence>
<dbReference type="KEGG" id="cvn:111103340"/>